<feature type="transmembrane region" description="Helical" evidence="4">
    <location>
        <begin position="191"/>
        <end position="210"/>
    </location>
</feature>
<dbReference type="SUPFAM" id="SSF55785">
    <property type="entry name" value="PYP-like sensor domain (PAS domain)"/>
    <property type="match status" value="1"/>
</dbReference>
<dbReference type="PROSITE" id="PS50111">
    <property type="entry name" value="CHEMOTAXIS_TRANSDUC_2"/>
    <property type="match status" value="1"/>
</dbReference>
<comment type="similarity">
    <text evidence="2">Belongs to the methyl-accepting chemotaxis (MCP) protein family.</text>
</comment>
<evidence type="ECO:0000256" key="2">
    <source>
        <dbReference type="ARBA" id="ARBA00029447"/>
    </source>
</evidence>
<evidence type="ECO:0000259" key="6">
    <source>
        <dbReference type="PROSITE" id="PS50112"/>
    </source>
</evidence>
<dbReference type="PROSITE" id="PS50112">
    <property type="entry name" value="PAS"/>
    <property type="match status" value="1"/>
</dbReference>
<dbReference type="RefSeq" id="WP_377360613.1">
    <property type="nucleotide sequence ID" value="NZ_JBHTCM010000026.1"/>
</dbReference>
<dbReference type="SUPFAM" id="SSF58104">
    <property type="entry name" value="Methyl-accepting chemotaxis protein (MCP) signaling domain"/>
    <property type="match status" value="1"/>
</dbReference>
<dbReference type="Gene3D" id="1.10.287.950">
    <property type="entry name" value="Methyl-accepting chemotaxis protein"/>
    <property type="match status" value="1"/>
</dbReference>
<feature type="transmembrane region" description="Helical" evidence="4">
    <location>
        <begin position="166"/>
        <end position="185"/>
    </location>
</feature>
<dbReference type="PANTHER" id="PTHR32089">
    <property type="entry name" value="METHYL-ACCEPTING CHEMOTAXIS PROTEIN MCPB"/>
    <property type="match status" value="1"/>
</dbReference>
<keyword evidence="4" id="KW-1133">Transmembrane helix</keyword>
<dbReference type="PRINTS" id="PR00260">
    <property type="entry name" value="CHEMTRNSDUCR"/>
</dbReference>
<feature type="domain" description="PAS" evidence="6">
    <location>
        <begin position="25"/>
        <end position="50"/>
    </location>
</feature>
<dbReference type="SMART" id="SM00283">
    <property type="entry name" value="MA"/>
    <property type="match status" value="1"/>
</dbReference>
<feature type="domain" description="Methyl-accepting transducer" evidence="5">
    <location>
        <begin position="301"/>
        <end position="523"/>
    </location>
</feature>
<keyword evidence="8" id="KW-1185">Reference proteome</keyword>
<keyword evidence="4" id="KW-0472">Membrane</keyword>
<reference evidence="8" key="1">
    <citation type="journal article" date="2019" name="Int. J. Syst. Evol. Microbiol.">
        <title>The Global Catalogue of Microorganisms (GCM) 10K type strain sequencing project: providing services to taxonomists for standard genome sequencing and annotation.</title>
        <authorList>
            <consortium name="The Broad Institute Genomics Platform"/>
            <consortium name="The Broad Institute Genome Sequencing Center for Infectious Disease"/>
            <person name="Wu L."/>
            <person name="Ma J."/>
        </authorList>
    </citation>
    <scope>NUCLEOTIDE SEQUENCE [LARGE SCALE GENOMIC DNA]</scope>
    <source>
        <strain evidence="8">CGMCC 1.16275</strain>
    </source>
</reference>
<dbReference type="Pfam" id="PF00015">
    <property type="entry name" value="MCPsignal"/>
    <property type="match status" value="1"/>
</dbReference>
<dbReference type="InterPro" id="IPR013655">
    <property type="entry name" value="PAS_fold_3"/>
</dbReference>
<dbReference type="Proteomes" id="UP001596456">
    <property type="component" value="Unassembled WGS sequence"/>
</dbReference>
<evidence type="ECO:0000313" key="7">
    <source>
        <dbReference type="EMBL" id="MFC7335072.1"/>
    </source>
</evidence>
<evidence type="ECO:0000313" key="8">
    <source>
        <dbReference type="Proteomes" id="UP001596456"/>
    </source>
</evidence>
<dbReference type="CDD" id="cd00130">
    <property type="entry name" value="PAS"/>
    <property type="match status" value="1"/>
</dbReference>
<dbReference type="EMBL" id="JBHTCM010000026">
    <property type="protein sequence ID" value="MFC7335072.1"/>
    <property type="molecule type" value="Genomic_DNA"/>
</dbReference>
<dbReference type="InterPro" id="IPR000014">
    <property type="entry name" value="PAS"/>
</dbReference>
<evidence type="ECO:0000259" key="5">
    <source>
        <dbReference type="PROSITE" id="PS50111"/>
    </source>
</evidence>
<sequence length="564" mass="59840">MRDNGPVTGKEVPMPEGAFIVSRTDLKGRITFVNQTFVEMSGYSEKELLGAPHNILRHPDMPKVAFADLWATIQAGKPWEGVVKNRRKNGDHYWVRANVTPEVEGGKLVGYISIRQAPTRAQIDACEALYADIRTGRAKGIMLKEGEVRPTTLTGRTGRTLRSISGRALVGFSAYAALLLAAMAWSGEPGVILLLAAALAAGAGGIFGVLRLTKRELDRAQTHLEATARNDFRHDVEIPTCPDFIPLAGQIRALRARLAYTHLERVELETRAARDREQALRRMAETVERESIEAVKTVASDTDAMASDATGMSSAADRVSHDASGVAAAAEEALANASAVAVATEQLGAAIQEIARQVASAGAVTETAVGETQAAAEVIDGLSQDIERIGTIAQLIRDIAQQTNLLALNATIEAARAGEAGKGFAVVAGEVKNLALQTARSTEEITASLAAIQQRSTDAVAAVHQMTTSVSQIHEISGAIALAVEEQRKATQEISDSVGETSNAAREVARLISAVASTARETGSQAARVHAKTTDVADSVNALRQKIVTIVREATDEVGQRRSA</sequence>
<dbReference type="InterPro" id="IPR035965">
    <property type="entry name" value="PAS-like_dom_sf"/>
</dbReference>
<comment type="caution">
    <text evidence="7">The sequence shown here is derived from an EMBL/GenBank/DDBJ whole genome shotgun (WGS) entry which is preliminary data.</text>
</comment>
<evidence type="ECO:0000256" key="3">
    <source>
        <dbReference type="PROSITE-ProRule" id="PRU00284"/>
    </source>
</evidence>
<accession>A0ABW2L0T6</accession>
<dbReference type="Pfam" id="PF08447">
    <property type="entry name" value="PAS_3"/>
    <property type="match status" value="1"/>
</dbReference>
<dbReference type="PANTHER" id="PTHR32089:SF112">
    <property type="entry name" value="LYSOZYME-LIKE PROTEIN-RELATED"/>
    <property type="match status" value="1"/>
</dbReference>
<keyword evidence="4" id="KW-0812">Transmembrane</keyword>
<dbReference type="NCBIfam" id="TIGR00229">
    <property type="entry name" value="sensory_box"/>
    <property type="match status" value="1"/>
</dbReference>
<evidence type="ECO:0000256" key="4">
    <source>
        <dbReference type="SAM" id="Phobius"/>
    </source>
</evidence>
<proteinExistence type="inferred from homology"/>
<gene>
    <name evidence="7" type="ORF">ACFQPS_18035</name>
</gene>
<dbReference type="InterPro" id="IPR004090">
    <property type="entry name" value="Chemotax_Me-accpt_rcpt"/>
</dbReference>
<dbReference type="InterPro" id="IPR004089">
    <property type="entry name" value="MCPsignal_dom"/>
</dbReference>
<evidence type="ECO:0000256" key="1">
    <source>
        <dbReference type="ARBA" id="ARBA00023224"/>
    </source>
</evidence>
<dbReference type="Gene3D" id="3.30.450.20">
    <property type="entry name" value="PAS domain"/>
    <property type="match status" value="1"/>
</dbReference>
<name>A0ABW2L0T6_9PROT</name>
<protein>
    <submittedName>
        <fullName evidence="7">Methyl-accepting chemotaxis protein</fullName>
    </submittedName>
</protein>
<organism evidence="7 8">
    <name type="scientific">Rhodocista pekingensis</name>
    <dbReference type="NCBI Taxonomy" id="201185"/>
    <lineage>
        <taxon>Bacteria</taxon>
        <taxon>Pseudomonadati</taxon>
        <taxon>Pseudomonadota</taxon>
        <taxon>Alphaproteobacteria</taxon>
        <taxon>Rhodospirillales</taxon>
        <taxon>Azospirillaceae</taxon>
        <taxon>Rhodocista</taxon>
    </lineage>
</organism>
<keyword evidence="1 3" id="KW-0807">Transducer</keyword>